<name>A0AA38CPR5_TAXCH</name>
<protein>
    <recommendedName>
        <fullName evidence="1">K-box domain-containing protein</fullName>
    </recommendedName>
</protein>
<dbReference type="InterPro" id="IPR002487">
    <property type="entry name" value="TF_Kbox"/>
</dbReference>
<comment type="caution">
    <text evidence="2">The sequence shown here is derived from an EMBL/GenBank/DDBJ whole genome shotgun (WGS) entry which is preliminary data.</text>
</comment>
<evidence type="ECO:0000313" key="3">
    <source>
        <dbReference type="Proteomes" id="UP000824469"/>
    </source>
</evidence>
<evidence type="ECO:0000259" key="1">
    <source>
        <dbReference type="PROSITE" id="PS51297"/>
    </source>
</evidence>
<sequence>EAIYQHHFERLQQYYRLLVGEDLSRLNVKDLDQLEQQLQTSLHRIRNRKEQILMNEIEERLRKERSLEEENMHLRKTISVKEQSNNHGSCVDNNINYGKEEEKGNCDGGAAINSALKLQL</sequence>
<organism evidence="2 3">
    <name type="scientific">Taxus chinensis</name>
    <name type="common">Chinese yew</name>
    <name type="synonym">Taxus wallichiana var. chinensis</name>
    <dbReference type="NCBI Taxonomy" id="29808"/>
    <lineage>
        <taxon>Eukaryota</taxon>
        <taxon>Viridiplantae</taxon>
        <taxon>Streptophyta</taxon>
        <taxon>Embryophyta</taxon>
        <taxon>Tracheophyta</taxon>
        <taxon>Spermatophyta</taxon>
        <taxon>Pinopsida</taxon>
        <taxon>Pinidae</taxon>
        <taxon>Conifers II</taxon>
        <taxon>Cupressales</taxon>
        <taxon>Taxaceae</taxon>
        <taxon>Taxus</taxon>
    </lineage>
</organism>
<feature type="non-terminal residue" evidence="2">
    <location>
        <position position="1"/>
    </location>
</feature>
<dbReference type="AlphaFoldDB" id="A0AA38CPR5"/>
<keyword evidence="3" id="KW-1185">Reference proteome</keyword>
<feature type="domain" description="K-box" evidence="1">
    <location>
        <begin position="1"/>
        <end position="86"/>
    </location>
</feature>
<dbReference type="PROSITE" id="PS51297">
    <property type="entry name" value="K_BOX"/>
    <property type="match status" value="1"/>
</dbReference>
<dbReference type="Proteomes" id="UP000824469">
    <property type="component" value="Unassembled WGS sequence"/>
</dbReference>
<dbReference type="GO" id="GO:0003700">
    <property type="term" value="F:DNA-binding transcription factor activity"/>
    <property type="evidence" value="ECO:0007669"/>
    <property type="project" value="InterPro"/>
</dbReference>
<feature type="non-terminal residue" evidence="2">
    <location>
        <position position="120"/>
    </location>
</feature>
<reference evidence="2 3" key="1">
    <citation type="journal article" date="2021" name="Nat. Plants">
        <title>The Taxus genome provides insights into paclitaxel biosynthesis.</title>
        <authorList>
            <person name="Xiong X."/>
            <person name="Gou J."/>
            <person name="Liao Q."/>
            <person name="Li Y."/>
            <person name="Zhou Q."/>
            <person name="Bi G."/>
            <person name="Li C."/>
            <person name="Du R."/>
            <person name="Wang X."/>
            <person name="Sun T."/>
            <person name="Guo L."/>
            <person name="Liang H."/>
            <person name="Lu P."/>
            <person name="Wu Y."/>
            <person name="Zhang Z."/>
            <person name="Ro D.K."/>
            <person name="Shang Y."/>
            <person name="Huang S."/>
            <person name="Yan J."/>
        </authorList>
    </citation>
    <scope>NUCLEOTIDE SEQUENCE [LARGE SCALE GENOMIC DNA]</scope>
    <source>
        <strain evidence="2">Ta-2019</strain>
    </source>
</reference>
<dbReference type="Pfam" id="PF01486">
    <property type="entry name" value="K-box"/>
    <property type="match status" value="1"/>
</dbReference>
<accession>A0AA38CPR5</accession>
<gene>
    <name evidence="2" type="ORF">KI387_011991</name>
</gene>
<dbReference type="OMA" id="VFSANEH"/>
<proteinExistence type="predicted"/>
<evidence type="ECO:0000313" key="2">
    <source>
        <dbReference type="EMBL" id="KAH9300408.1"/>
    </source>
</evidence>
<dbReference type="EMBL" id="JAHRHJ020000009">
    <property type="protein sequence ID" value="KAH9300408.1"/>
    <property type="molecule type" value="Genomic_DNA"/>
</dbReference>
<dbReference type="GO" id="GO:0005634">
    <property type="term" value="C:nucleus"/>
    <property type="evidence" value="ECO:0007669"/>
    <property type="project" value="InterPro"/>
</dbReference>